<protein>
    <submittedName>
        <fullName evidence="4">Uncharacterized protein</fullName>
    </submittedName>
</protein>
<proteinExistence type="predicted"/>
<evidence type="ECO:0000313" key="5">
    <source>
        <dbReference type="Proteomes" id="UP000694548"/>
    </source>
</evidence>
<gene>
    <name evidence="4" type="primary">LOC107395309</name>
</gene>
<dbReference type="Ensembl" id="ENSNFUT00015051729.1">
    <property type="protein sequence ID" value="ENSNFUP00015049594.1"/>
    <property type="gene ID" value="ENSNFUG00015023347.1"/>
</dbReference>
<dbReference type="SMART" id="SM00892">
    <property type="entry name" value="Endonuclease_NS"/>
    <property type="match status" value="1"/>
</dbReference>
<keyword evidence="1" id="KW-0732">Signal</keyword>
<dbReference type="GO" id="GO:0016787">
    <property type="term" value="F:hydrolase activity"/>
    <property type="evidence" value="ECO:0007669"/>
    <property type="project" value="InterPro"/>
</dbReference>
<dbReference type="Gene3D" id="3.40.570.10">
    <property type="entry name" value="Extracellular Endonuclease, subunit A"/>
    <property type="match status" value="1"/>
</dbReference>
<dbReference type="GO" id="GO:0003676">
    <property type="term" value="F:nucleic acid binding"/>
    <property type="evidence" value="ECO:0007669"/>
    <property type="project" value="InterPro"/>
</dbReference>
<evidence type="ECO:0000259" key="3">
    <source>
        <dbReference type="SMART" id="SM00892"/>
    </source>
</evidence>
<feature type="domain" description="ENPP1-3/EXOG-like endonuclease/phosphodiesterase" evidence="2">
    <location>
        <begin position="71"/>
        <end position="252"/>
    </location>
</feature>
<evidence type="ECO:0000313" key="4">
    <source>
        <dbReference type="Ensembl" id="ENSNFUP00015049594.1"/>
    </source>
</evidence>
<reference evidence="4" key="2">
    <citation type="submission" date="2025-09" db="UniProtKB">
        <authorList>
            <consortium name="Ensembl"/>
        </authorList>
    </citation>
    <scope>IDENTIFICATION</scope>
</reference>
<dbReference type="InterPro" id="IPR039015">
    <property type="entry name" value="ENDOD1"/>
</dbReference>
<reference evidence="4" key="1">
    <citation type="submission" date="2025-08" db="UniProtKB">
        <authorList>
            <consortium name="Ensembl"/>
        </authorList>
    </citation>
    <scope>IDENTIFICATION</scope>
</reference>
<dbReference type="PANTHER" id="PTHR21472">
    <property type="entry name" value="ENDONUCLEASE DOMAIN-CONTAINING 1 PROTEIN ENDOD1"/>
    <property type="match status" value="1"/>
</dbReference>
<dbReference type="SUPFAM" id="SSF54060">
    <property type="entry name" value="His-Me finger endonucleases"/>
    <property type="match status" value="1"/>
</dbReference>
<feature type="signal peptide" evidence="1">
    <location>
        <begin position="1"/>
        <end position="25"/>
    </location>
</feature>
<dbReference type="InterPro" id="IPR020821">
    <property type="entry name" value="ENPP1-3/EXOG-like_nuc-like"/>
</dbReference>
<dbReference type="GeneTree" id="ENSGT01030000234592"/>
<keyword evidence="5" id="KW-1185">Reference proteome</keyword>
<dbReference type="PANTHER" id="PTHR21472:SF15">
    <property type="entry name" value="ENDONUCLEASE DOMAIN-CONTAINING 1 PROTEIN-RELATED"/>
    <property type="match status" value="1"/>
</dbReference>
<feature type="domain" description="DNA/RNA non-specific endonuclease/pyrophosphatase/phosphodiesterase" evidence="3">
    <location>
        <begin position="70"/>
        <end position="252"/>
    </location>
</feature>
<dbReference type="Proteomes" id="UP000694548">
    <property type="component" value="Unassembled WGS sequence"/>
</dbReference>
<sequence>MLVLKVQDLMVLTALLLSITGPTETRVVTSLQACHNFFCQQTPPNIPGILAHGNIINQNRYKPICQTFENTVTFVTLYDTTNKIPVFSAYKYTQYATGRPRDIWMIEPQATPDDYDTSQNYQKGHLLPNSFGSNMNVKQSTFTLTNAVPQVDKFNTVAWRIIERDLKSYMGNYCVNNNDQIEAYVVIGAQPGTDNKFLNGKIKIPSILWSAFCCYSKSTGTWLTSAQWGKNTDHPELQSKTLNELYHVLETKCFICK</sequence>
<feature type="chain" id="PRO_5034833350" evidence="1">
    <location>
        <begin position="26"/>
        <end position="257"/>
    </location>
</feature>
<evidence type="ECO:0000259" key="2">
    <source>
        <dbReference type="SMART" id="SM00477"/>
    </source>
</evidence>
<dbReference type="Pfam" id="PF01223">
    <property type="entry name" value="Endonuclease_NS"/>
    <property type="match status" value="1"/>
</dbReference>
<dbReference type="InterPro" id="IPR044925">
    <property type="entry name" value="His-Me_finger_sf"/>
</dbReference>
<dbReference type="GO" id="GO:0046872">
    <property type="term" value="F:metal ion binding"/>
    <property type="evidence" value="ECO:0007669"/>
    <property type="project" value="InterPro"/>
</dbReference>
<dbReference type="AlphaFoldDB" id="A0A8C6PXH1"/>
<evidence type="ECO:0000256" key="1">
    <source>
        <dbReference type="SAM" id="SignalP"/>
    </source>
</evidence>
<dbReference type="InterPro" id="IPR001604">
    <property type="entry name" value="Endo_G_ENPP1-like_dom"/>
</dbReference>
<accession>A0A8C6PXH1</accession>
<organism evidence="4 5">
    <name type="scientific">Nothobranchius furzeri</name>
    <name type="common">Turquoise killifish</name>
    <dbReference type="NCBI Taxonomy" id="105023"/>
    <lineage>
        <taxon>Eukaryota</taxon>
        <taxon>Metazoa</taxon>
        <taxon>Chordata</taxon>
        <taxon>Craniata</taxon>
        <taxon>Vertebrata</taxon>
        <taxon>Euteleostomi</taxon>
        <taxon>Actinopterygii</taxon>
        <taxon>Neopterygii</taxon>
        <taxon>Teleostei</taxon>
        <taxon>Neoteleostei</taxon>
        <taxon>Acanthomorphata</taxon>
        <taxon>Ovalentaria</taxon>
        <taxon>Atherinomorphae</taxon>
        <taxon>Cyprinodontiformes</taxon>
        <taxon>Nothobranchiidae</taxon>
        <taxon>Nothobranchius</taxon>
    </lineage>
</organism>
<name>A0A8C6PXH1_NOTFU</name>
<dbReference type="InterPro" id="IPR044929">
    <property type="entry name" value="DNA/RNA_non-sp_Endonuclease_sf"/>
</dbReference>
<dbReference type="SMART" id="SM00477">
    <property type="entry name" value="NUC"/>
    <property type="match status" value="1"/>
</dbReference>